<dbReference type="PANTHER" id="PTHR10039:SF14">
    <property type="entry name" value="NACHT DOMAIN-CONTAINING PROTEIN"/>
    <property type="match status" value="1"/>
</dbReference>
<dbReference type="Gene3D" id="1.25.40.20">
    <property type="entry name" value="Ankyrin repeat-containing domain"/>
    <property type="match status" value="3"/>
</dbReference>
<feature type="compositionally biased region" description="Basic and acidic residues" evidence="3">
    <location>
        <begin position="16"/>
        <end position="33"/>
    </location>
</feature>
<dbReference type="InterPro" id="IPR036770">
    <property type="entry name" value="Ankyrin_rpt-contain_sf"/>
</dbReference>
<dbReference type="SMART" id="SM00248">
    <property type="entry name" value="ANK"/>
    <property type="match status" value="10"/>
</dbReference>
<dbReference type="SUPFAM" id="SSF48403">
    <property type="entry name" value="Ankyrin repeat"/>
    <property type="match status" value="2"/>
</dbReference>
<evidence type="ECO:0000256" key="3">
    <source>
        <dbReference type="SAM" id="MobiDB-lite"/>
    </source>
</evidence>
<organism evidence="5 6">
    <name type="scientific">Penicillium salamii</name>
    <dbReference type="NCBI Taxonomy" id="1612424"/>
    <lineage>
        <taxon>Eukaryota</taxon>
        <taxon>Fungi</taxon>
        <taxon>Dikarya</taxon>
        <taxon>Ascomycota</taxon>
        <taxon>Pezizomycotina</taxon>
        <taxon>Eurotiomycetes</taxon>
        <taxon>Eurotiomycetidae</taxon>
        <taxon>Eurotiales</taxon>
        <taxon>Aspergillaceae</taxon>
        <taxon>Penicillium</taxon>
    </lineage>
</organism>
<proteinExistence type="predicted"/>
<dbReference type="PROSITE" id="PS50297">
    <property type="entry name" value="ANK_REP_REGION"/>
    <property type="match status" value="2"/>
</dbReference>
<feature type="repeat" description="ANK" evidence="2">
    <location>
        <begin position="1030"/>
        <end position="1062"/>
    </location>
</feature>
<dbReference type="InterPro" id="IPR002110">
    <property type="entry name" value="Ankyrin_rpt"/>
</dbReference>
<accession>A0A9W4JML0</accession>
<feature type="region of interest" description="Disordered" evidence="3">
    <location>
        <begin position="1"/>
        <end position="33"/>
    </location>
</feature>
<comment type="caution">
    <text evidence="5">The sequence shown here is derived from an EMBL/GenBank/DDBJ whole genome shotgun (WGS) entry which is preliminary data.</text>
</comment>
<dbReference type="InterPro" id="IPR056884">
    <property type="entry name" value="NPHP3-like_N"/>
</dbReference>
<dbReference type="InterPro" id="IPR054471">
    <property type="entry name" value="GPIID_WHD"/>
</dbReference>
<evidence type="ECO:0000256" key="1">
    <source>
        <dbReference type="ARBA" id="ARBA00022737"/>
    </source>
</evidence>
<dbReference type="InterPro" id="IPR007111">
    <property type="entry name" value="NACHT_NTPase"/>
</dbReference>
<dbReference type="OrthoDB" id="163438at2759"/>
<dbReference type="Proteomes" id="UP001152646">
    <property type="component" value="Unassembled WGS sequence"/>
</dbReference>
<evidence type="ECO:0000313" key="5">
    <source>
        <dbReference type="EMBL" id="CAG8408719.1"/>
    </source>
</evidence>
<keyword evidence="1" id="KW-0677">Repeat</keyword>
<dbReference type="EMBL" id="CAJVPA010000217">
    <property type="protein sequence ID" value="CAG8408719.1"/>
    <property type="molecule type" value="Genomic_DNA"/>
</dbReference>
<evidence type="ECO:0000259" key="4">
    <source>
        <dbReference type="PROSITE" id="PS50837"/>
    </source>
</evidence>
<feature type="repeat" description="ANK" evidence="2">
    <location>
        <begin position="997"/>
        <end position="1029"/>
    </location>
</feature>
<gene>
    <name evidence="5" type="ORF">PSALAMII_LOCUS8929</name>
</gene>
<reference evidence="5" key="1">
    <citation type="submission" date="2021-07" db="EMBL/GenBank/DDBJ databases">
        <authorList>
            <person name="Branca A.L. A."/>
        </authorList>
    </citation>
    <scope>NUCLEOTIDE SEQUENCE</scope>
</reference>
<dbReference type="InterPro" id="IPR027417">
    <property type="entry name" value="P-loop_NTPase"/>
</dbReference>
<evidence type="ECO:0000256" key="2">
    <source>
        <dbReference type="PROSITE-ProRule" id="PRU00023"/>
    </source>
</evidence>
<feature type="repeat" description="ANK" evidence="2">
    <location>
        <begin position="798"/>
        <end position="830"/>
    </location>
</feature>
<sequence length="1281" mass="145625">MNKLIVPPESSSLDDSAQRPRTLDKNHRDMVKFSGKDDQGYEWVKQDLEELMEKAVDFEKRQNLEDDIPSEVKSKCVQAFRTSNYEQFKDRNPERLDKTCEWFLRHPNFQKFKESKTSNILWVSADPGCGKSVLAKYLVDKEKCLEANKTRAVCYFFFKDDDESQKSNAAALSAILHQLLTQRVDLISYAMKAYKVEGDKLPQLFEKLWGILLKATEDSKAGEIICILDGLDECPKTERYQFIRALVDFYKNSASQESKSRLKFLITSRPYLDIERQFTELNQQFPEIRLSGENESESISREINMVIRSKLHNLSEALSLTAAEQSILEEELLSMPQRTYLWATLVFDILNAEVQPTRRKLKEIVGSIPPTVDDAYEKILSKIENKGQARKLFSIIVAATRPLTLSEMNVALTIDDTHESYEDLKADLDNEIRFKSTVRLIGGLFISIKDERVFLIHQTARQFLLGQSEVLDHWKHSLDPVSTELIMTKSCINFLSFKEFDDGFDWDAGDDVPFDELFEYEYLGYASNSWMLHYQKAQAQGDVTLLQSVLKVCDKTSRRFNAWSRLFTLFRPSSPLRTLTNTMMIASYFGHDTVVKELLMDGKEDINFKDRAFGRTSLLWAVEQGHREVVELLVDTANADVNTEDNADRTPLWLACNMHQEDIALFLLKNSADPMHKTARAQSALFESTVQGLANVVGYILQSLSDEQLQSLANQHDSRGNSILNLAVSDHGSQSRIVKMIIQALSRFPEEKRKLLYHQCYDSCSPLFNAALKNQPEVIKLLVKVDKELLNQTGWLDWEDTPLHVATHWQNLEAVQALLQGGANPDIQQRTGRTPLHIASERTDSASGVQILKSLLKRADPLICEKDGRNILHIALQFDREIYFKIMKQVIPSAKFRQLLTSKNNRGNVPILHAANKLRSTGRGDPLLSAAFGAACDAMLEIVTESDDNFVLDLVNESDRPMILHHFAETNSDELMVKMTSKVVACDRSFLDTKDSSGRTLLMKAIDKKLRGTIQFLLQNSIDINAQDKNGKTALHHAVASDSPEMAEVLVQSNASLHIKDNYNRMPVDWCSSVNTCFSIVNPKDRPTTPNPIAATSSTRSSRSDWRMVLGAPKESCQWQLRGDRTWHPTSLREERYLISDEIPSNIKLPVSRIHVVVEGRDQGWSHPQYFGHLPDGSFTSHSTFALGILRNGQITLQREWARNKQRTTTLHTFDCTWYSDPSRNLQFAEFGGRRPVGEDDQGDFVRTLAVGDKVVLLALTDGAGWINIVKSASMEVFFED</sequence>
<dbReference type="PANTHER" id="PTHR10039">
    <property type="entry name" value="AMELOGENIN"/>
    <property type="match status" value="1"/>
</dbReference>
<protein>
    <recommendedName>
        <fullName evidence="4">NACHT domain-containing protein</fullName>
    </recommendedName>
</protein>
<dbReference type="PROSITE" id="PS50088">
    <property type="entry name" value="ANK_REPEAT"/>
    <property type="match status" value="3"/>
</dbReference>
<dbReference type="Pfam" id="PF23239">
    <property type="entry name" value="DUF7069"/>
    <property type="match status" value="1"/>
</dbReference>
<name>A0A9W4JML0_9EURO</name>
<feature type="domain" description="NACHT" evidence="4">
    <location>
        <begin position="119"/>
        <end position="270"/>
    </location>
</feature>
<dbReference type="InterPro" id="IPR055497">
    <property type="entry name" value="DUF7069"/>
</dbReference>
<dbReference type="PROSITE" id="PS50837">
    <property type="entry name" value="NACHT"/>
    <property type="match status" value="1"/>
</dbReference>
<keyword evidence="2" id="KW-0040">ANK repeat</keyword>
<dbReference type="Gene3D" id="3.40.50.300">
    <property type="entry name" value="P-loop containing nucleotide triphosphate hydrolases"/>
    <property type="match status" value="1"/>
</dbReference>
<dbReference type="Pfam" id="PF22939">
    <property type="entry name" value="WHD_GPIID"/>
    <property type="match status" value="1"/>
</dbReference>
<dbReference type="Pfam" id="PF24883">
    <property type="entry name" value="NPHP3_N"/>
    <property type="match status" value="1"/>
</dbReference>
<dbReference type="Pfam" id="PF12796">
    <property type="entry name" value="Ank_2"/>
    <property type="match status" value="3"/>
</dbReference>
<dbReference type="SUPFAM" id="SSF52540">
    <property type="entry name" value="P-loop containing nucleoside triphosphate hydrolases"/>
    <property type="match status" value="1"/>
</dbReference>
<evidence type="ECO:0000313" key="6">
    <source>
        <dbReference type="Proteomes" id="UP001152646"/>
    </source>
</evidence>